<dbReference type="AlphaFoldDB" id="A0AAD4DK39"/>
<name>A0AAD4DK39_9FUNG</name>
<keyword evidence="3" id="KW-0274">FAD</keyword>
<feature type="region of interest" description="Disordered" evidence="5">
    <location>
        <begin position="879"/>
        <end position="908"/>
    </location>
</feature>
<protein>
    <recommendedName>
        <fullName evidence="7">FAD-binding domain-containing protein</fullName>
    </recommendedName>
</protein>
<keyword evidence="6" id="KW-0812">Transmembrane</keyword>
<dbReference type="InterPro" id="IPR050562">
    <property type="entry name" value="FAD_mOase_fung"/>
</dbReference>
<keyword evidence="4" id="KW-0560">Oxidoreductase</keyword>
<feature type="compositionally biased region" description="Acidic residues" evidence="5">
    <location>
        <begin position="895"/>
        <end position="907"/>
    </location>
</feature>
<keyword evidence="9" id="KW-1185">Reference proteome</keyword>
<dbReference type="Proteomes" id="UP001194580">
    <property type="component" value="Unassembled WGS sequence"/>
</dbReference>
<comment type="similarity">
    <text evidence="1">Belongs to the paxM FAD-dependent monooxygenase family.</text>
</comment>
<dbReference type="GO" id="GO:0004497">
    <property type="term" value="F:monooxygenase activity"/>
    <property type="evidence" value="ECO:0007669"/>
    <property type="project" value="InterPro"/>
</dbReference>
<dbReference type="PANTHER" id="PTHR47356:SF2">
    <property type="entry name" value="FAD-BINDING DOMAIN-CONTAINING PROTEIN-RELATED"/>
    <property type="match status" value="1"/>
</dbReference>
<feature type="domain" description="FAD-binding" evidence="7">
    <location>
        <begin position="7"/>
        <end position="168"/>
    </location>
</feature>
<evidence type="ECO:0000259" key="7">
    <source>
        <dbReference type="Pfam" id="PF01494"/>
    </source>
</evidence>
<dbReference type="PRINTS" id="PR00420">
    <property type="entry name" value="RNGMNOXGNASE"/>
</dbReference>
<feature type="compositionally biased region" description="Low complexity" evidence="5">
    <location>
        <begin position="626"/>
        <end position="641"/>
    </location>
</feature>
<dbReference type="InterPro" id="IPR036188">
    <property type="entry name" value="FAD/NAD-bd_sf"/>
</dbReference>
<dbReference type="SUPFAM" id="SSF51905">
    <property type="entry name" value="FAD/NAD(P)-binding domain"/>
    <property type="match status" value="1"/>
</dbReference>
<accession>A0AAD4DK39</accession>
<comment type="caution">
    <text evidence="8">The sequence shown here is derived from an EMBL/GenBank/DDBJ whole genome shotgun (WGS) entry which is preliminary data.</text>
</comment>
<feature type="transmembrane region" description="Helical" evidence="6">
    <location>
        <begin position="6"/>
        <end position="23"/>
    </location>
</feature>
<feature type="compositionally biased region" description="Gly residues" evidence="5">
    <location>
        <begin position="616"/>
        <end position="625"/>
    </location>
</feature>
<evidence type="ECO:0000256" key="5">
    <source>
        <dbReference type="SAM" id="MobiDB-lite"/>
    </source>
</evidence>
<evidence type="ECO:0000256" key="1">
    <source>
        <dbReference type="ARBA" id="ARBA00007992"/>
    </source>
</evidence>
<reference evidence="8" key="1">
    <citation type="journal article" date="2020" name="Fungal Divers.">
        <title>Resolving the Mortierellaceae phylogeny through synthesis of multi-gene phylogenetics and phylogenomics.</title>
        <authorList>
            <person name="Vandepol N."/>
            <person name="Liber J."/>
            <person name="Desiro A."/>
            <person name="Na H."/>
            <person name="Kennedy M."/>
            <person name="Barry K."/>
            <person name="Grigoriev I.V."/>
            <person name="Miller A.N."/>
            <person name="O'Donnell K."/>
            <person name="Stajich J.E."/>
            <person name="Bonito G."/>
        </authorList>
    </citation>
    <scope>NUCLEOTIDE SEQUENCE</scope>
    <source>
        <strain evidence="8">NRRL 28262</strain>
    </source>
</reference>
<sequence>MAPDPCIVIVGAGIAGLSLAIMLERAGMRRYVILERAPEYRSFGSAIVLSAMMLRCFEQLGMLDELIAVSKPMTGAVFLDENMKYIGSLPSIFIGQRYGYFNIILPRPEFHRILQSRVPLNKVYFSKKVLEVTQTSERAKIRCSDNSIYHADIVIGADGAYSGIRQSIYRSILSDSRRPPTGFEKKGLVSTLKKFSSAASYPSLSSLHQGSSSPSSLGLHGVQSSLSSAGTSSLQGLGGASMGASTASVASSSTSASIISTASMMSTASSSTASKYGGGYNRRGEVRLPKSDQEPLRFDQHAMVGITNSLDPEKYPFLKDKSCQAITILPKSGFSVWLFPVTENRICWGLSAKDFVPSSNNSCEGSSRRNSSHQPNFKVSEWGPETVDEIMQLKSVRDQKSPYGGTMAEIYDQTPKGTSLRFMIEDKAFKTWYYKRTVLVGDACHKMVPFAGVGAVNAIMDCIVLVNCLYDMPDGEAFAQADITAAFQSYYAQRADAAIAAVKGSNKVSAMVGSNSALSLKICKASIASMPETLVCIAADRIFASRPILTFLPFVPDYGERKSNPQPLGRRDREELEALREKERLDRIKTAERKKEERKVRRLKSKPGSSLLRIVGVGGGGGSSSGGANSSSNNNGSSSKVGSGGGRILMAKSATSQYPASTPSVTSFALSTAMHTSCLLPRPVPIPRHDHLDGSAPIGANGLTTTSLVTASLSIYDSPSFGSHSRNGGDSNLTNGKNPFIEAYSETYSTTWFSPEYGDSYDDSDTHSIYSFSSRYTLPYDSETLATQYYTGRRAVFPYMSPSENPLFGAESSKFSSVALAPVTAEAIASLNRRDSNISILSTLWRRYGRRNNNNDSRRLSNVSLQSSTISGIGFRGFRGGYRTSEDDGQQSQLSEEEEEEEEEEEGVVLGAEIDISLPLMANFSSTESDKPNSSSPSSMPIISTSFEAATTIATTNGRAQDEREGLEDFYHGMTMVGGDGTRTDDCDNVPDYYCHYHRHRQTH</sequence>
<keyword evidence="6" id="KW-0472">Membrane</keyword>
<dbReference type="InterPro" id="IPR002938">
    <property type="entry name" value="FAD-bd"/>
</dbReference>
<feature type="compositionally biased region" description="Basic and acidic residues" evidence="5">
    <location>
        <begin position="282"/>
        <end position="295"/>
    </location>
</feature>
<feature type="region of interest" description="Disordered" evidence="5">
    <location>
        <begin position="611"/>
        <end position="646"/>
    </location>
</feature>
<dbReference type="EMBL" id="JAAAIL010000086">
    <property type="protein sequence ID" value="KAG0280056.1"/>
    <property type="molecule type" value="Genomic_DNA"/>
</dbReference>
<evidence type="ECO:0000256" key="6">
    <source>
        <dbReference type="SAM" id="Phobius"/>
    </source>
</evidence>
<evidence type="ECO:0000313" key="8">
    <source>
        <dbReference type="EMBL" id="KAG0280056.1"/>
    </source>
</evidence>
<dbReference type="GO" id="GO:0071949">
    <property type="term" value="F:FAD binding"/>
    <property type="evidence" value="ECO:0007669"/>
    <property type="project" value="InterPro"/>
</dbReference>
<feature type="region of interest" description="Disordered" evidence="5">
    <location>
        <begin position="269"/>
        <end position="295"/>
    </location>
</feature>
<feature type="domain" description="FAD-binding" evidence="7">
    <location>
        <begin position="423"/>
        <end position="502"/>
    </location>
</feature>
<organism evidence="8 9">
    <name type="scientific">Linnemannia exigua</name>
    <dbReference type="NCBI Taxonomy" id="604196"/>
    <lineage>
        <taxon>Eukaryota</taxon>
        <taxon>Fungi</taxon>
        <taxon>Fungi incertae sedis</taxon>
        <taxon>Mucoromycota</taxon>
        <taxon>Mortierellomycotina</taxon>
        <taxon>Mortierellomycetes</taxon>
        <taxon>Mortierellales</taxon>
        <taxon>Mortierellaceae</taxon>
        <taxon>Linnemannia</taxon>
    </lineage>
</organism>
<proteinExistence type="inferred from homology"/>
<gene>
    <name evidence="8" type="ORF">BGZ95_011435</name>
</gene>
<evidence type="ECO:0000256" key="3">
    <source>
        <dbReference type="ARBA" id="ARBA00022827"/>
    </source>
</evidence>
<dbReference type="PANTHER" id="PTHR47356">
    <property type="entry name" value="FAD-DEPENDENT MONOOXYGENASE ASQG-RELATED"/>
    <property type="match status" value="1"/>
</dbReference>
<dbReference type="Pfam" id="PF01494">
    <property type="entry name" value="FAD_binding_3"/>
    <property type="match status" value="2"/>
</dbReference>
<evidence type="ECO:0000313" key="9">
    <source>
        <dbReference type="Proteomes" id="UP001194580"/>
    </source>
</evidence>
<dbReference type="Gene3D" id="3.50.50.60">
    <property type="entry name" value="FAD/NAD(P)-binding domain"/>
    <property type="match status" value="2"/>
</dbReference>
<keyword evidence="2" id="KW-0285">Flavoprotein</keyword>
<feature type="compositionally biased region" description="Polar residues" evidence="5">
    <location>
        <begin position="358"/>
        <end position="377"/>
    </location>
</feature>
<evidence type="ECO:0000256" key="2">
    <source>
        <dbReference type="ARBA" id="ARBA00022630"/>
    </source>
</evidence>
<keyword evidence="6" id="KW-1133">Transmembrane helix</keyword>
<evidence type="ECO:0000256" key="4">
    <source>
        <dbReference type="ARBA" id="ARBA00023002"/>
    </source>
</evidence>
<feature type="region of interest" description="Disordered" evidence="5">
    <location>
        <begin position="358"/>
        <end position="379"/>
    </location>
</feature>